<gene>
    <name evidence="2" type="ORF">NHP190012_15470</name>
</gene>
<dbReference type="Pfam" id="PF00535">
    <property type="entry name" value="Glycos_transf_2"/>
    <property type="match status" value="1"/>
</dbReference>
<accession>A0ABM7SG83</accession>
<sequence length="65" mass="7193">MICRHAKYALPVEHLILDGGSTDNMLEILKAHSHLQVFNSKDKGLYGAMNKSIFLVNGEIVGILK</sequence>
<feature type="domain" description="Glycosyltransferase 2-like" evidence="1">
    <location>
        <begin position="9"/>
        <end position="64"/>
    </location>
</feature>
<proteinExistence type="predicted"/>
<evidence type="ECO:0000313" key="3">
    <source>
        <dbReference type="Proteomes" id="UP000826146"/>
    </source>
</evidence>
<dbReference type="Gene3D" id="3.90.550.10">
    <property type="entry name" value="Spore Coat Polysaccharide Biosynthesis Protein SpsA, Chain A"/>
    <property type="match status" value="1"/>
</dbReference>
<dbReference type="InterPro" id="IPR001173">
    <property type="entry name" value="Glyco_trans_2-like"/>
</dbReference>
<dbReference type="RefSeq" id="WP_260321592.1">
    <property type="nucleotide sequence ID" value="NZ_AP024819.1"/>
</dbReference>
<evidence type="ECO:0000259" key="1">
    <source>
        <dbReference type="Pfam" id="PF00535"/>
    </source>
</evidence>
<dbReference type="SUPFAM" id="SSF53448">
    <property type="entry name" value="Nucleotide-diphospho-sugar transferases"/>
    <property type="match status" value="1"/>
</dbReference>
<keyword evidence="3" id="KW-1185">Reference proteome</keyword>
<dbReference type="InterPro" id="IPR029044">
    <property type="entry name" value="Nucleotide-diphossugar_trans"/>
</dbReference>
<dbReference type="Proteomes" id="UP000826146">
    <property type="component" value="Chromosome"/>
</dbReference>
<protein>
    <recommendedName>
        <fullName evidence="1">Glycosyltransferase 2-like domain-containing protein</fullName>
    </recommendedName>
</protein>
<evidence type="ECO:0000313" key="2">
    <source>
        <dbReference type="EMBL" id="BCZ19905.1"/>
    </source>
</evidence>
<dbReference type="EMBL" id="AP024819">
    <property type="protein sequence ID" value="BCZ19905.1"/>
    <property type="molecule type" value="Genomic_DNA"/>
</dbReference>
<reference evidence="2 3" key="1">
    <citation type="submission" date="2021-07" db="EMBL/GenBank/DDBJ databases">
        <title>Novel Helicobacter sp. Isolated from a cat.</title>
        <authorList>
            <person name="Rimbara E."/>
            <person name="Suzuki M."/>
        </authorList>
    </citation>
    <scope>NUCLEOTIDE SEQUENCE [LARGE SCALE GENOMIC DNA]</scope>
    <source>
        <strain evidence="3">NHP19-012</strain>
    </source>
</reference>
<name>A0ABM7SG83_9HELI</name>
<organism evidence="2 3">
    <name type="scientific">Helicobacter gastrofelis</name>
    <dbReference type="NCBI Taxonomy" id="2849642"/>
    <lineage>
        <taxon>Bacteria</taxon>
        <taxon>Pseudomonadati</taxon>
        <taxon>Campylobacterota</taxon>
        <taxon>Epsilonproteobacteria</taxon>
        <taxon>Campylobacterales</taxon>
        <taxon>Helicobacteraceae</taxon>
        <taxon>Helicobacter</taxon>
    </lineage>
</organism>